<dbReference type="AlphaFoldDB" id="A0AAP0P0I3"/>
<feature type="compositionally biased region" description="Polar residues" evidence="1">
    <location>
        <begin position="23"/>
        <end position="37"/>
    </location>
</feature>
<dbReference type="Proteomes" id="UP001419268">
    <property type="component" value="Unassembled WGS sequence"/>
</dbReference>
<protein>
    <submittedName>
        <fullName evidence="2">Uncharacterized protein</fullName>
    </submittedName>
</protein>
<name>A0AAP0P0I3_9MAGN</name>
<gene>
    <name evidence="2" type="ORF">Scep_014405</name>
</gene>
<feature type="region of interest" description="Disordered" evidence="1">
    <location>
        <begin position="1"/>
        <end position="56"/>
    </location>
</feature>
<proteinExistence type="predicted"/>
<sequence length="56" mass="5739">MRGIPLPLRVRDGHWGGRRCSSETETAVATPTRSSGSGEDATQAVARLGGAAGTDD</sequence>
<comment type="caution">
    <text evidence="2">The sequence shown here is derived from an EMBL/GenBank/DDBJ whole genome shotgun (WGS) entry which is preliminary data.</text>
</comment>
<organism evidence="2 3">
    <name type="scientific">Stephania cephalantha</name>
    <dbReference type="NCBI Taxonomy" id="152367"/>
    <lineage>
        <taxon>Eukaryota</taxon>
        <taxon>Viridiplantae</taxon>
        <taxon>Streptophyta</taxon>
        <taxon>Embryophyta</taxon>
        <taxon>Tracheophyta</taxon>
        <taxon>Spermatophyta</taxon>
        <taxon>Magnoliopsida</taxon>
        <taxon>Ranunculales</taxon>
        <taxon>Menispermaceae</taxon>
        <taxon>Menispermoideae</taxon>
        <taxon>Cissampelideae</taxon>
        <taxon>Stephania</taxon>
    </lineage>
</organism>
<accession>A0AAP0P0I3</accession>
<evidence type="ECO:0000256" key="1">
    <source>
        <dbReference type="SAM" id="MobiDB-lite"/>
    </source>
</evidence>
<reference evidence="2 3" key="1">
    <citation type="submission" date="2024-01" db="EMBL/GenBank/DDBJ databases">
        <title>Genome assemblies of Stephania.</title>
        <authorList>
            <person name="Yang L."/>
        </authorList>
    </citation>
    <scope>NUCLEOTIDE SEQUENCE [LARGE SCALE GENOMIC DNA]</scope>
    <source>
        <strain evidence="2">JXDWG</strain>
        <tissue evidence="2">Leaf</tissue>
    </source>
</reference>
<keyword evidence="3" id="KW-1185">Reference proteome</keyword>
<evidence type="ECO:0000313" key="2">
    <source>
        <dbReference type="EMBL" id="KAK9125559.1"/>
    </source>
</evidence>
<evidence type="ECO:0000313" key="3">
    <source>
        <dbReference type="Proteomes" id="UP001419268"/>
    </source>
</evidence>
<dbReference type="EMBL" id="JBBNAG010000006">
    <property type="protein sequence ID" value="KAK9125559.1"/>
    <property type="molecule type" value="Genomic_DNA"/>
</dbReference>